<dbReference type="GO" id="GO:0000981">
    <property type="term" value="F:DNA-binding transcription factor activity, RNA polymerase II-specific"/>
    <property type="evidence" value="ECO:0000318"/>
    <property type="project" value="GO_Central"/>
</dbReference>
<evidence type="ECO:0000256" key="2">
    <source>
        <dbReference type="ARBA" id="ARBA00010940"/>
    </source>
</evidence>
<evidence type="ECO:0000256" key="3">
    <source>
        <dbReference type="ARBA" id="ARBA00023015"/>
    </source>
</evidence>
<dbReference type="Pfam" id="PF16421">
    <property type="entry name" value="E2F_CC-MB"/>
    <property type="match status" value="1"/>
</dbReference>
<keyword evidence="6 7" id="KW-0539">Nucleus</keyword>
<dbReference type="VEuPathDB" id="TrichDB:TVAGG3_0581140"/>
<gene>
    <name evidence="9" type="ORF">TVAG_062990</name>
</gene>
<evidence type="ECO:0000256" key="5">
    <source>
        <dbReference type="ARBA" id="ARBA00023163"/>
    </source>
</evidence>
<dbReference type="SUPFAM" id="SSF46785">
    <property type="entry name" value="Winged helix' DNA-binding domain"/>
    <property type="match status" value="1"/>
</dbReference>
<organism evidence="9 10">
    <name type="scientific">Trichomonas vaginalis (strain ATCC PRA-98 / G3)</name>
    <dbReference type="NCBI Taxonomy" id="412133"/>
    <lineage>
        <taxon>Eukaryota</taxon>
        <taxon>Metamonada</taxon>
        <taxon>Parabasalia</taxon>
        <taxon>Trichomonadida</taxon>
        <taxon>Trichomonadidae</taxon>
        <taxon>Trichomonas</taxon>
    </lineage>
</organism>
<dbReference type="InParanoid" id="A2DLR1"/>
<evidence type="ECO:0000259" key="8">
    <source>
        <dbReference type="SMART" id="SM01372"/>
    </source>
</evidence>
<dbReference type="Pfam" id="PF02319">
    <property type="entry name" value="WHD_E2F_TDP"/>
    <property type="match status" value="1"/>
</dbReference>
<evidence type="ECO:0000256" key="6">
    <source>
        <dbReference type="ARBA" id="ARBA00023242"/>
    </source>
</evidence>
<dbReference type="KEGG" id="tva:5464208"/>
<dbReference type="Gene3D" id="1.10.10.10">
    <property type="entry name" value="Winged helix-like DNA-binding domain superfamily/Winged helix DNA-binding domain"/>
    <property type="match status" value="1"/>
</dbReference>
<dbReference type="GO" id="GO:0000978">
    <property type="term" value="F:RNA polymerase II cis-regulatory region sequence-specific DNA binding"/>
    <property type="evidence" value="ECO:0000318"/>
    <property type="project" value="GO_Central"/>
</dbReference>
<evidence type="ECO:0000313" key="10">
    <source>
        <dbReference type="Proteomes" id="UP000001542"/>
    </source>
</evidence>
<evidence type="ECO:0000256" key="7">
    <source>
        <dbReference type="RuleBase" id="RU003796"/>
    </source>
</evidence>
<comment type="similarity">
    <text evidence="2 7">Belongs to the E2F/DP family.</text>
</comment>
<keyword evidence="3 7" id="KW-0805">Transcription regulation</keyword>
<evidence type="ECO:0000313" key="9">
    <source>
        <dbReference type="EMBL" id="EAY18694.1"/>
    </source>
</evidence>
<dbReference type="PANTHER" id="PTHR12081:SF18">
    <property type="entry name" value="TRANSCRIPTION FACTOR E2F2-RELATED"/>
    <property type="match status" value="1"/>
</dbReference>
<dbReference type="GO" id="GO:0090575">
    <property type="term" value="C:RNA polymerase II transcription regulator complex"/>
    <property type="evidence" value="ECO:0000318"/>
    <property type="project" value="GO_Central"/>
</dbReference>
<proteinExistence type="inferred from homology"/>
<dbReference type="InterPro" id="IPR032198">
    <property type="entry name" value="E2F_CC-MB"/>
</dbReference>
<dbReference type="GO" id="GO:0046983">
    <property type="term" value="F:protein dimerization activity"/>
    <property type="evidence" value="ECO:0007669"/>
    <property type="project" value="InterPro"/>
</dbReference>
<dbReference type="InterPro" id="IPR036388">
    <property type="entry name" value="WH-like_DNA-bd_sf"/>
</dbReference>
<dbReference type="STRING" id="5722.A2DLR1"/>
<accession>A2DLR1</accession>
<dbReference type="eggNOG" id="KOG2577">
    <property type="taxonomic scope" value="Eukaryota"/>
</dbReference>
<reference evidence="9" key="2">
    <citation type="journal article" date="2007" name="Science">
        <title>Draft genome sequence of the sexually transmitted pathogen Trichomonas vaginalis.</title>
        <authorList>
            <person name="Carlton J.M."/>
            <person name="Hirt R.P."/>
            <person name="Silva J.C."/>
            <person name="Delcher A.L."/>
            <person name="Schatz M."/>
            <person name="Zhao Q."/>
            <person name="Wortman J.R."/>
            <person name="Bidwell S.L."/>
            <person name="Alsmark U.C.M."/>
            <person name="Besteiro S."/>
            <person name="Sicheritz-Ponten T."/>
            <person name="Noel C.J."/>
            <person name="Dacks J.B."/>
            <person name="Foster P.G."/>
            <person name="Simillion C."/>
            <person name="Van de Peer Y."/>
            <person name="Miranda-Saavedra D."/>
            <person name="Barton G.J."/>
            <person name="Westrop G.D."/>
            <person name="Mueller S."/>
            <person name="Dessi D."/>
            <person name="Fiori P.L."/>
            <person name="Ren Q."/>
            <person name="Paulsen I."/>
            <person name="Zhang H."/>
            <person name="Bastida-Corcuera F.D."/>
            <person name="Simoes-Barbosa A."/>
            <person name="Brown M.T."/>
            <person name="Hayes R.D."/>
            <person name="Mukherjee M."/>
            <person name="Okumura C.Y."/>
            <person name="Schneider R."/>
            <person name="Smith A.J."/>
            <person name="Vanacova S."/>
            <person name="Villalvazo M."/>
            <person name="Haas B.J."/>
            <person name="Pertea M."/>
            <person name="Feldblyum T.V."/>
            <person name="Utterback T.R."/>
            <person name="Shu C.L."/>
            <person name="Osoegawa K."/>
            <person name="de Jong P.J."/>
            <person name="Hrdy I."/>
            <person name="Horvathova L."/>
            <person name="Zubacova Z."/>
            <person name="Dolezal P."/>
            <person name="Malik S.B."/>
            <person name="Logsdon J.M. Jr."/>
            <person name="Henze K."/>
            <person name="Gupta A."/>
            <person name="Wang C.C."/>
            <person name="Dunne R.L."/>
            <person name="Upcroft J.A."/>
            <person name="Upcroft P."/>
            <person name="White O."/>
            <person name="Salzberg S.L."/>
            <person name="Tang P."/>
            <person name="Chiu C.-H."/>
            <person name="Lee Y.-S."/>
            <person name="Embley T.M."/>
            <person name="Coombs G.H."/>
            <person name="Mottram J.C."/>
            <person name="Tachezy J."/>
            <person name="Fraser-Liggett C.M."/>
            <person name="Johnson P.J."/>
        </authorList>
    </citation>
    <scope>NUCLEOTIDE SEQUENCE [LARGE SCALE GENOMIC DNA]</scope>
    <source>
        <strain evidence="9">G3</strain>
    </source>
</reference>
<dbReference type="RefSeq" id="XP_001579680.1">
    <property type="nucleotide sequence ID" value="XM_001579630.1"/>
</dbReference>
<sequence length="182" mass="19322">MAESGKTTLVSLTKGFISMLACSSTGEIDLVEAEAALGTSKRRLYDVANVLAGVGLVERCGKSKVRWVGDLSTVDSGTNQASLIEKEAEIDKMIEHVDKCLNDLSSSELFQNYAWVSDKDVLALAPDDEVTLFALRGPPSLTISVLEGEGDDPYQLVCRAPDGEVDLLSIGKTGASTVALPK</sequence>
<dbReference type="InterPro" id="IPR036390">
    <property type="entry name" value="WH_DNA-bd_sf"/>
</dbReference>
<keyword evidence="5 7" id="KW-0804">Transcription</keyword>
<evidence type="ECO:0000256" key="1">
    <source>
        <dbReference type="ARBA" id="ARBA00004123"/>
    </source>
</evidence>
<comment type="subcellular location">
    <subcellularLocation>
        <location evidence="1 7">Nucleus</location>
    </subcellularLocation>
</comment>
<dbReference type="GO" id="GO:0006357">
    <property type="term" value="P:regulation of transcription by RNA polymerase II"/>
    <property type="evidence" value="ECO:0000318"/>
    <property type="project" value="GO_Central"/>
</dbReference>
<dbReference type="AlphaFoldDB" id="A2DLR1"/>
<dbReference type="Gene3D" id="6.10.250.540">
    <property type="match status" value="1"/>
</dbReference>
<protein>
    <recommendedName>
        <fullName evidence="8">E2F/DP family winged-helix DNA-binding domain-containing protein</fullName>
    </recommendedName>
</protein>
<dbReference type="SUPFAM" id="SSF144074">
    <property type="entry name" value="E2F-DP heterodimerization region"/>
    <property type="match status" value="1"/>
</dbReference>
<dbReference type="SMART" id="SM01372">
    <property type="entry name" value="E2F_TDP"/>
    <property type="match status" value="1"/>
</dbReference>
<name>A2DLR1_TRIV3</name>
<feature type="domain" description="E2F/DP family winged-helix DNA-binding" evidence="8">
    <location>
        <begin position="4"/>
        <end position="69"/>
    </location>
</feature>
<dbReference type="OMA" id="XPSKIRI"/>
<reference evidence="9" key="1">
    <citation type="submission" date="2006-10" db="EMBL/GenBank/DDBJ databases">
        <authorList>
            <person name="Amadeo P."/>
            <person name="Zhao Q."/>
            <person name="Wortman J."/>
            <person name="Fraser-Liggett C."/>
            <person name="Carlton J."/>
        </authorList>
    </citation>
    <scope>NUCLEOTIDE SEQUENCE</scope>
    <source>
        <strain evidence="9">G3</strain>
    </source>
</reference>
<dbReference type="VEuPathDB" id="TrichDB:TVAG_062990"/>
<keyword evidence="4 7" id="KW-0238">DNA-binding</keyword>
<dbReference type="PANTHER" id="PTHR12081">
    <property type="entry name" value="TRANSCRIPTION FACTOR E2F"/>
    <property type="match status" value="1"/>
</dbReference>
<keyword evidence="10" id="KW-1185">Reference proteome</keyword>
<dbReference type="Proteomes" id="UP000001542">
    <property type="component" value="Unassembled WGS sequence"/>
</dbReference>
<dbReference type="InterPro" id="IPR003316">
    <property type="entry name" value="E2F_WHTH_DNA-bd_dom"/>
</dbReference>
<evidence type="ECO:0000256" key="4">
    <source>
        <dbReference type="ARBA" id="ARBA00023125"/>
    </source>
</evidence>
<dbReference type="OrthoDB" id="1743261at2759"/>
<dbReference type="InterPro" id="IPR037241">
    <property type="entry name" value="E2F-DP_heterodim"/>
</dbReference>
<dbReference type="InterPro" id="IPR015633">
    <property type="entry name" value="E2F"/>
</dbReference>
<dbReference type="EMBL" id="DS113216">
    <property type="protein sequence ID" value="EAY18694.1"/>
    <property type="molecule type" value="Genomic_DNA"/>
</dbReference>
<dbReference type="FunFam" id="1.10.10.10:FF:000458">
    <property type="entry name" value="E2F-like (Mammalian transcription factor)"/>
    <property type="match status" value="1"/>
</dbReference>